<dbReference type="Pfam" id="PF07563">
    <property type="entry name" value="DUF1541"/>
    <property type="match status" value="2"/>
</dbReference>
<dbReference type="InterPro" id="IPR011438">
    <property type="entry name" value="DUF1541"/>
</dbReference>
<feature type="signal peptide" evidence="2">
    <location>
        <begin position="1"/>
        <end position="20"/>
    </location>
</feature>
<name>A0A1I3D210_9LACT</name>
<proteinExistence type="predicted"/>
<evidence type="ECO:0000313" key="5">
    <source>
        <dbReference type="Proteomes" id="UP000198668"/>
    </source>
</evidence>
<dbReference type="RefSeq" id="WP_245741898.1">
    <property type="nucleotide sequence ID" value="NZ_FOQE01000027.1"/>
</dbReference>
<keyword evidence="5" id="KW-1185">Reference proteome</keyword>
<gene>
    <name evidence="4" type="ORF">SAMN04489868_1275</name>
</gene>
<evidence type="ECO:0000256" key="2">
    <source>
        <dbReference type="SAM" id="SignalP"/>
    </source>
</evidence>
<dbReference type="Gene3D" id="2.30.30.1210">
    <property type="entry name" value="Domain of unknown function DUF1541"/>
    <property type="match status" value="1"/>
</dbReference>
<evidence type="ECO:0000259" key="3">
    <source>
        <dbReference type="Pfam" id="PF07563"/>
    </source>
</evidence>
<dbReference type="EMBL" id="FOQE01000027">
    <property type="protein sequence ID" value="SFH80737.1"/>
    <property type="molecule type" value="Genomic_DNA"/>
</dbReference>
<reference evidence="4 5" key="1">
    <citation type="submission" date="2016-10" db="EMBL/GenBank/DDBJ databases">
        <authorList>
            <person name="de Groot N.N."/>
        </authorList>
    </citation>
    <scope>NUCLEOTIDE SEQUENCE [LARGE SCALE GENOMIC DNA]</scope>
    <source>
        <strain evidence="4 5">DSM 27630</strain>
    </source>
</reference>
<feature type="domain" description="DUF1541" evidence="3">
    <location>
        <begin position="157"/>
        <end position="207"/>
    </location>
</feature>
<dbReference type="AlphaFoldDB" id="A0A1I3D210"/>
<dbReference type="Proteomes" id="UP000198668">
    <property type="component" value="Unassembled WGS sequence"/>
</dbReference>
<dbReference type="PROSITE" id="PS51257">
    <property type="entry name" value="PROKAR_LIPOPROTEIN"/>
    <property type="match status" value="1"/>
</dbReference>
<protein>
    <recommendedName>
        <fullName evidence="3">DUF1541 domain-containing protein</fullName>
    </recommendedName>
</protein>
<accession>A0A1I3D210</accession>
<evidence type="ECO:0000256" key="1">
    <source>
        <dbReference type="SAM" id="MobiDB-lite"/>
    </source>
</evidence>
<feature type="chain" id="PRO_5038433361" description="DUF1541 domain-containing protein" evidence="2">
    <location>
        <begin position="21"/>
        <end position="213"/>
    </location>
</feature>
<organism evidence="4 5">
    <name type="scientific">Pisciglobus halotolerans</name>
    <dbReference type="NCBI Taxonomy" id="745365"/>
    <lineage>
        <taxon>Bacteria</taxon>
        <taxon>Bacillati</taxon>
        <taxon>Bacillota</taxon>
        <taxon>Bacilli</taxon>
        <taxon>Lactobacillales</taxon>
        <taxon>Carnobacteriaceae</taxon>
    </lineage>
</organism>
<evidence type="ECO:0000313" key="4">
    <source>
        <dbReference type="EMBL" id="SFH80737.1"/>
    </source>
</evidence>
<sequence>MFKQKVVTGMATLASVMVLSACSTNTNEESTSSSSMAESSSEMEQSSMVSSSAMTSSDAATDSSMSHGEMEHDESGTLPTGIKKAVDPKYDIGDEVTIKADHMEGMDGAEATIVGAFDTTAYVVSYTPTDGSPRVENHKWVVNEEVEQPDNGDIKEGSEVTLMSNHMPGMEGATATIEKAEPTTVYMVDYMPTDGTDEVKNHKWVVEDEVDPK</sequence>
<keyword evidence="2" id="KW-0732">Signal</keyword>
<feature type="region of interest" description="Disordered" evidence="1">
    <location>
        <begin position="24"/>
        <end position="85"/>
    </location>
</feature>
<feature type="domain" description="DUF1541" evidence="3">
    <location>
        <begin position="93"/>
        <end position="142"/>
    </location>
</feature>
<feature type="compositionally biased region" description="Low complexity" evidence="1">
    <location>
        <begin position="24"/>
        <end position="66"/>
    </location>
</feature>